<evidence type="ECO:0000313" key="1">
    <source>
        <dbReference type="EMBL" id="RLU08100.1"/>
    </source>
</evidence>
<dbReference type="Proteomes" id="UP000282672">
    <property type="component" value="Unassembled WGS sequence"/>
</dbReference>
<evidence type="ECO:0000313" key="4">
    <source>
        <dbReference type="Proteomes" id="UP000282672"/>
    </source>
</evidence>
<reference evidence="3 4" key="1">
    <citation type="journal article" date="2018" name="Front. Microbiol.">
        <title>Discovery of Phloeophagus Beetles as a Source of Pseudomonas Strains That Produce Potentially New Bioactive Substances and Description of Pseudomonas bohemica sp. nov.</title>
        <authorList>
            <person name="Saati-Santamaria Z."/>
            <person name="Lopez-Mondejar R."/>
            <person name="Jimenez-Gomez A."/>
            <person name="Diez-Mendez A."/>
            <person name="Vetrovsky T."/>
            <person name="Igual J.M."/>
            <person name="Velazquez E."/>
            <person name="Kolarik M."/>
            <person name="Rivas R."/>
            <person name="Garcia-Fraile P."/>
        </authorList>
    </citation>
    <scope>NUCLEOTIDE SEQUENCE [LARGE SCALE GENOMIC DNA]</scope>
    <source>
        <strain evidence="2 4">A2-NA12</strain>
        <strain evidence="1 3">A2-NA13</strain>
    </source>
</reference>
<accession>A0A3L8CJU5</accession>
<dbReference type="EMBL" id="PEGB01000008">
    <property type="protein sequence ID" value="RLU08100.1"/>
    <property type="molecule type" value="Genomic_DNA"/>
</dbReference>
<sequence>MIDSHFNTMHVRVEGEMEVGIDLIRSSGNNFQNAYVDVRSPNSISEPAKFPKVGRNEHCPCGSGQKYKKCHGAI</sequence>
<dbReference type="EMBL" id="PEGA01000008">
    <property type="protein sequence ID" value="RLU11568.1"/>
    <property type="molecule type" value="Genomic_DNA"/>
</dbReference>
<dbReference type="SUPFAM" id="SSF103642">
    <property type="entry name" value="Sec-C motif"/>
    <property type="match status" value="1"/>
</dbReference>
<evidence type="ECO:0000313" key="2">
    <source>
        <dbReference type="EMBL" id="RLU11568.1"/>
    </source>
</evidence>
<dbReference type="Proteomes" id="UP000282140">
    <property type="component" value="Unassembled WGS sequence"/>
</dbReference>
<dbReference type="Gene3D" id="3.10.450.50">
    <property type="match status" value="1"/>
</dbReference>
<evidence type="ECO:0008006" key="5">
    <source>
        <dbReference type="Google" id="ProtNLM"/>
    </source>
</evidence>
<dbReference type="AlphaFoldDB" id="A0A3L8CJU5"/>
<comment type="caution">
    <text evidence="1">The sequence shown here is derived from an EMBL/GenBank/DDBJ whole genome shotgun (WGS) entry which is preliminary data.</text>
</comment>
<dbReference type="InterPro" id="IPR004027">
    <property type="entry name" value="SEC_C_motif"/>
</dbReference>
<keyword evidence="3" id="KW-1185">Reference proteome</keyword>
<proteinExistence type="predicted"/>
<organism evidence="1 3">
    <name type="scientific">Pseudomonas prosekii</name>
    <dbReference type="NCBI Taxonomy" id="1148509"/>
    <lineage>
        <taxon>Bacteria</taxon>
        <taxon>Pseudomonadati</taxon>
        <taxon>Pseudomonadota</taxon>
        <taxon>Gammaproteobacteria</taxon>
        <taxon>Pseudomonadales</taxon>
        <taxon>Pseudomonadaceae</taxon>
        <taxon>Pseudomonas</taxon>
    </lineage>
</organism>
<dbReference type="Pfam" id="PF02810">
    <property type="entry name" value="SEC-C"/>
    <property type="match status" value="1"/>
</dbReference>
<gene>
    <name evidence="2" type="ORF">CS076_10190</name>
    <name evidence="1" type="ORF">CS078_17265</name>
</gene>
<evidence type="ECO:0000313" key="3">
    <source>
        <dbReference type="Proteomes" id="UP000282140"/>
    </source>
</evidence>
<protein>
    <recommendedName>
        <fullName evidence="5">SEC-C motif-containing protein</fullName>
    </recommendedName>
</protein>
<name>A0A3L8CJU5_9PSED</name>